<reference evidence="1 2" key="1">
    <citation type="submission" date="2016-10" db="EMBL/GenBank/DDBJ databases">
        <authorList>
            <person name="de Groot N.N."/>
        </authorList>
    </citation>
    <scope>NUCLEOTIDE SEQUENCE [LARGE SCALE GENOMIC DNA]</scope>
    <source>
        <strain evidence="1 2">AB35.6</strain>
    </source>
</reference>
<name>A0A1H4J2X2_9BACT</name>
<evidence type="ECO:0000313" key="1">
    <source>
        <dbReference type="EMBL" id="SEB40561.1"/>
    </source>
</evidence>
<sequence>MSKAITGLAMIGGAIAMGAAAFLDPALIASPVYDKIMAELAIQGIAMEAGAIADALMSNRGENITTRQPAANRQMILGMQRVGGTLIYSSTTGSHHDQYNKVIVIAGHVCHSILGLYLDGRKVYWDTSSQYNTTRNGVNFGGQADHNDHVGPDGNTYNFGGLVFCEARFGEQVSGDVLASLNANDPHWATTANGNPYVGGCTYVYLKIEYDTSMFPSEPEIRFDVNGKCDIFDPRTQTNGFTTNWALIVADRMCDPVFGLGMSYTDDINIPQLIAAANVCDEPVELAGGGSEVRYACCWHGDTGTGTGDVISTMMSAAAGRISRIGGQWYIWPAYWQGPSFTFDENVVLANAFQWNPYRSLKDRFNRVTGTYVAPNFPYNAAGNLYDPNGWYDGTIQNNFGFAFQPTNFPQYAMDPAHGYPSDQWLAEDGGHRLRPGCAQQQALLLSRWLRLCHDREPKMRSCIRWQLVNVSSRRKPVQPAECDVCIDSGGQRIWRVYRWHLQPCSAHVCSK</sequence>
<dbReference type="EMBL" id="FNSD01000001">
    <property type="protein sequence ID" value="SEB40561.1"/>
    <property type="molecule type" value="Genomic_DNA"/>
</dbReference>
<protein>
    <submittedName>
        <fullName evidence="1">Uncharacterized protein</fullName>
    </submittedName>
</protein>
<gene>
    <name evidence="1" type="ORF">SAMN05443244_0317</name>
</gene>
<evidence type="ECO:0000313" key="2">
    <source>
        <dbReference type="Proteomes" id="UP000182409"/>
    </source>
</evidence>
<dbReference type="Proteomes" id="UP000182409">
    <property type="component" value="Unassembled WGS sequence"/>
</dbReference>
<accession>A0A1H4J2X2</accession>
<proteinExistence type="predicted"/>
<organism evidence="1 2">
    <name type="scientific">Terriglobus roseus</name>
    <dbReference type="NCBI Taxonomy" id="392734"/>
    <lineage>
        <taxon>Bacteria</taxon>
        <taxon>Pseudomonadati</taxon>
        <taxon>Acidobacteriota</taxon>
        <taxon>Terriglobia</taxon>
        <taxon>Terriglobales</taxon>
        <taxon>Acidobacteriaceae</taxon>
        <taxon>Terriglobus</taxon>
    </lineage>
</organism>
<dbReference type="AlphaFoldDB" id="A0A1H4J2X2"/>
<dbReference type="OrthoDB" id="109844at2"/>